<dbReference type="Pfam" id="PF04024">
    <property type="entry name" value="PspC"/>
    <property type="match status" value="1"/>
</dbReference>
<feature type="transmembrane region" description="Helical" evidence="6">
    <location>
        <begin position="221"/>
        <end position="239"/>
    </location>
</feature>
<proteinExistence type="predicted"/>
<evidence type="ECO:0000256" key="1">
    <source>
        <dbReference type="ARBA" id="ARBA00004162"/>
    </source>
</evidence>
<comment type="subcellular location">
    <subcellularLocation>
        <location evidence="1">Cell membrane</location>
        <topology evidence="1">Single-pass membrane protein</topology>
    </subcellularLocation>
</comment>
<sequence length="352" mass="38770">MEDMNEKLHQMWDTRPVRLPRDQGSEAKLLGVCEGIGVRYQIDPTLVRIFFVILGFLGGGISLYLIAWLLMPKYSLVKAPVDLLRQDASVKDNKILRSERNTGWVLILVLFVIVFSSGNSDTALFGAGHFGAFIVFFLAWYLLHQRTPEPPAGLLQQHTDTSGPHVDLSSYSPVDGFDAPFTAQQPPAWDPLGTAPFAWDLPEPGPAPQPKKRRNPWIRGLMWFASGIVIVGILIAALLGPREGIDDSFGDIDARPATATQLADSYALRAGDINLDLRRIDSLDKPRQVQVQTKVGDVHVRLPQKVRVEVSCETRIGDKHCTEGVHNPDAQGETLKLRVTSGIGDVTVQPAS</sequence>
<evidence type="ECO:0000256" key="3">
    <source>
        <dbReference type="ARBA" id="ARBA00022692"/>
    </source>
</evidence>
<dbReference type="PANTHER" id="PTHR33885">
    <property type="entry name" value="PHAGE SHOCK PROTEIN C"/>
    <property type="match status" value="1"/>
</dbReference>
<feature type="transmembrane region" description="Helical" evidence="6">
    <location>
        <begin position="124"/>
        <end position="143"/>
    </location>
</feature>
<organism evidence="8 9">
    <name type="scientific">Corynebacterium ulcerans FRC58</name>
    <dbReference type="NCBI Taxonomy" id="1408268"/>
    <lineage>
        <taxon>Bacteria</taxon>
        <taxon>Bacillati</taxon>
        <taxon>Actinomycetota</taxon>
        <taxon>Actinomycetes</taxon>
        <taxon>Mycobacteriales</taxon>
        <taxon>Corynebacteriaceae</taxon>
        <taxon>Corynebacterium</taxon>
    </lineage>
</organism>
<feature type="transmembrane region" description="Helical" evidence="6">
    <location>
        <begin position="101"/>
        <end position="118"/>
    </location>
</feature>
<reference evidence="8 9" key="1">
    <citation type="journal article" date="2014" name="Int. J. Syst. Evol. Microbiol.">
        <title>Draft Genome Sequence of Corynebacterium ulcerans FRC58, Isolated from the Bronchitic Aspiration of a Patient in France.</title>
        <authorList>
            <person name="Silva Ado S."/>
            <person name="Barauna R.A."/>
            <person name="de Sa P.C."/>
            <person name="das Gracas D.A."/>
            <person name="Carneiro A.R."/>
            <person name="Thouvenin M."/>
            <person name="Azevedo V."/>
            <person name="Badell E."/>
            <person name="Guiso N."/>
            <person name="da Silva A.L."/>
            <person name="Ramos R.T."/>
        </authorList>
    </citation>
    <scope>NUCLEOTIDE SEQUENCE [LARGE SCALE GENOMIC DNA]</scope>
    <source>
        <strain evidence="8 9">FRC58</strain>
    </source>
</reference>
<dbReference type="InterPro" id="IPR052027">
    <property type="entry name" value="PspC"/>
</dbReference>
<evidence type="ECO:0000259" key="7">
    <source>
        <dbReference type="Pfam" id="PF04024"/>
    </source>
</evidence>
<evidence type="ECO:0000256" key="5">
    <source>
        <dbReference type="ARBA" id="ARBA00023136"/>
    </source>
</evidence>
<dbReference type="PANTHER" id="PTHR33885:SF3">
    <property type="entry name" value="PHAGE SHOCK PROTEIN C"/>
    <property type="match status" value="1"/>
</dbReference>
<keyword evidence="9" id="KW-1185">Reference proteome</keyword>
<accession>A0ABN4GSC3</accession>
<keyword evidence="5 6" id="KW-0472">Membrane</keyword>
<keyword evidence="4 6" id="KW-1133">Transmembrane helix</keyword>
<feature type="transmembrane region" description="Helical" evidence="6">
    <location>
        <begin position="49"/>
        <end position="70"/>
    </location>
</feature>
<evidence type="ECO:0000313" key="9">
    <source>
        <dbReference type="Proteomes" id="UP000036185"/>
    </source>
</evidence>
<feature type="domain" description="Phage shock protein PspC N-terminal" evidence="7">
    <location>
        <begin position="25"/>
        <end position="73"/>
    </location>
</feature>
<evidence type="ECO:0000256" key="4">
    <source>
        <dbReference type="ARBA" id="ARBA00022989"/>
    </source>
</evidence>
<keyword evidence="2" id="KW-1003">Cell membrane</keyword>
<keyword evidence="3 6" id="KW-0812">Transmembrane</keyword>
<dbReference type="Proteomes" id="UP000036185">
    <property type="component" value="Chromosome"/>
</dbReference>
<name>A0ABN4GSC3_CORUL</name>
<evidence type="ECO:0000256" key="2">
    <source>
        <dbReference type="ARBA" id="ARBA00022475"/>
    </source>
</evidence>
<gene>
    <name evidence="8" type="primary">pspC</name>
    <name evidence="8" type="ORF">CulFRC58_0542</name>
</gene>
<evidence type="ECO:0000256" key="6">
    <source>
        <dbReference type="SAM" id="Phobius"/>
    </source>
</evidence>
<protein>
    <submittedName>
        <fullName evidence="8">Phage shock protein C</fullName>
    </submittedName>
</protein>
<dbReference type="RefSeq" id="WP_029974661.1">
    <property type="nucleotide sequence ID" value="NZ_CP011913.1"/>
</dbReference>
<dbReference type="EMBL" id="CP011913">
    <property type="protein sequence ID" value="AKN76396.1"/>
    <property type="molecule type" value="Genomic_DNA"/>
</dbReference>
<dbReference type="InterPro" id="IPR007168">
    <property type="entry name" value="Phageshock_PspC_N"/>
</dbReference>
<evidence type="ECO:0000313" key="8">
    <source>
        <dbReference type="EMBL" id="AKN76396.1"/>
    </source>
</evidence>